<proteinExistence type="predicted"/>
<organism evidence="1 2">
    <name type="scientific">Coemansia linderi</name>
    <dbReference type="NCBI Taxonomy" id="2663919"/>
    <lineage>
        <taxon>Eukaryota</taxon>
        <taxon>Fungi</taxon>
        <taxon>Fungi incertae sedis</taxon>
        <taxon>Zoopagomycota</taxon>
        <taxon>Kickxellomycotina</taxon>
        <taxon>Kickxellomycetes</taxon>
        <taxon>Kickxellales</taxon>
        <taxon>Kickxellaceae</taxon>
        <taxon>Coemansia</taxon>
    </lineage>
</organism>
<dbReference type="EMBL" id="JANBUK010004114">
    <property type="protein sequence ID" value="KAJ2764966.1"/>
    <property type="molecule type" value="Genomic_DNA"/>
</dbReference>
<evidence type="ECO:0000313" key="1">
    <source>
        <dbReference type="EMBL" id="KAJ2764966.1"/>
    </source>
</evidence>
<comment type="caution">
    <text evidence="1">The sequence shown here is derived from an EMBL/GenBank/DDBJ whole genome shotgun (WGS) entry which is preliminary data.</text>
</comment>
<name>A0ACC1JPV6_9FUNG</name>
<accession>A0ACC1JPV6</accession>
<protein>
    <submittedName>
        <fullName evidence="1">Uncharacterized protein</fullName>
    </submittedName>
</protein>
<dbReference type="Proteomes" id="UP001140066">
    <property type="component" value="Unassembled WGS sequence"/>
</dbReference>
<sequence length="167" mass="18529">MKAQTTVQPLQLTNDLSSKVEAIMSPTSLCSACTYTADDSGSQTPSIFPAADTPPNAQTQAVSKQYPINFNGFSWPSIGTEQRRSETEDEKKARLAKMSDAVRTLLECIGEDADREGLLKTPERYAKALMFFTKGYEESMNDVVNDALFDEDHEEMVIVRDISIFSL</sequence>
<evidence type="ECO:0000313" key="2">
    <source>
        <dbReference type="Proteomes" id="UP001140066"/>
    </source>
</evidence>
<gene>
    <name evidence="1" type="ORF">GGI18_006318</name>
</gene>
<reference evidence="1" key="1">
    <citation type="submission" date="2022-07" db="EMBL/GenBank/DDBJ databases">
        <title>Phylogenomic reconstructions and comparative analyses of Kickxellomycotina fungi.</title>
        <authorList>
            <person name="Reynolds N.K."/>
            <person name="Stajich J.E."/>
            <person name="Barry K."/>
            <person name="Grigoriev I.V."/>
            <person name="Crous P."/>
            <person name="Smith M.E."/>
        </authorList>
    </citation>
    <scope>NUCLEOTIDE SEQUENCE</scope>
    <source>
        <strain evidence="1">BCRC 34191</strain>
    </source>
</reference>
<feature type="non-terminal residue" evidence="1">
    <location>
        <position position="167"/>
    </location>
</feature>
<keyword evidence="2" id="KW-1185">Reference proteome</keyword>